<dbReference type="VEuPathDB" id="VectorBase:ASIC020712"/>
<keyword evidence="4" id="KW-1185">Reference proteome</keyword>
<dbReference type="EMBL" id="KE525396">
    <property type="protein sequence ID" value="KFB52470.1"/>
    <property type="molecule type" value="Genomic_DNA"/>
</dbReference>
<dbReference type="Proteomes" id="UP000030765">
    <property type="component" value="Unassembled WGS sequence"/>
</dbReference>
<gene>
    <name evidence="2" type="ORF">ZHAS_00020712</name>
</gene>
<evidence type="ECO:0000256" key="1">
    <source>
        <dbReference type="SAM" id="MobiDB-lite"/>
    </source>
</evidence>
<reference evidence="2 4" key="1">
    <citation type="journal article" date="2014" name="BMC Genomics">
        <title>Genome sequence of Anopheles sinensis provides insight into genetics basis of mosquito competence for malaria parasites.</title>
        <authorList>
            <person name="Zhou D."/>
            <person name="Zhang D."/>
            <person name="Ding G."/>
            <person name="Shi L."/>
            <person name="Hou Q."/>
            <person name="Ye Y."/>
            <person name="Xu Y."/>
            <person name="Zhou H."/>
            <person name="Xiong C."/>
            <person name="Li S."/>
            <person name="Yu J."/>
            <person name="Hong S."/>
            <person name="Yu X."/>
            <person name="Zou P."/>
            <person name="Chen C."/>
            <person name="Chang X."/>
            <person name="Wang W."/>
            <person name="Lv Y."/>
            <person name="Sun Y."/>
            <person name="Ma L."/>
            <person name="Shen B."/>
            <person name="Zhu C."/>
        </authorList>
    </citation>
    <scope>NUCLEOTIDE SEQUENCE [LARGE SCALE GENOMIC DNA]</scope>
</reference>
<evidence type="ECO:0000313" key="4">
    <source>
        <dbReference type="Proteomes" id="UP000030765"/>
    </source>
</evidence>
<evidence type="ECO:0000313" key="3">
    <source>
        <dbReference type="EnsemblMetazoa" id="ASIC020712-PA"/>
    </source>
</evidence>
<sequence length="105" mass="11186">MFATTKKMTKMATCSARRGHSPLAGATQWMVKPVGSIKEAPGRFLFGDRKAARSAFPLAQRSSSNPFIAVSDRPSTTLEPLQSESSRTLAPTSCLGPPTRVGASF</sequence>
<dbReference type="EnsemblMetazoa" id="ASIC020712-RA">
    <property type="protein sequence ID" value="ASIC020712-PA"/>
    <property type="gene ID" value="ASIC020712"/>
</dbReference>
<organism evidence="2">
    <name type="scientific">Anopheles sinensis</name>
    <name type="common">Mosquito</name>
    <dbReference type="NCBI Taxonomy" id="74873"/>
    <lineage>
        <taxon>Eukaryota</taxon>
        <taxon>Metazoa</taxon>
        <taxon>Ecdysozoa</taxon>
        <taxon>Arthropoda</taxon>
        <taxon>Hexapoda</taxon>
        <taxon>Insecta</taxon>
        <taxon>Pterygota</taxon>
        <taxon>Neoptera</taxon>
        <taxon>Endopterygota</taxon>
        <taxon>Diptera</taxon>
        <taxon>Nematocera</taxon>
        <taxon>Culicoidea</taxon>
        <taxon>Culicidae</taxon>
        <taxon>Anophelinae</taxon>
        <taxon>Anopheles</taxon>
    </lineage>
</organism>
<feature type="region of interest" description="Disordered" evidence="1">
    <location>
        <begin position="66"/>
        <end position="105"/>
    </location>
</feature>
<name>A0A084WQH6_ANOSI</name>
<accession>A0A084WQH6</accession>
<dbReference type="EMBL" id="ATLV01025615">
    <property type="status" value="NOT_ANNOTATED_CDS"/>
    <property type="molecule type" value="Genomic_DNA"/>
</dbReference>
<evidence type="ECO:0000313" key="2">
    <source>
        <dbReference type="EMBL" id="KFB52470.1"/>
    </source>
</evidence>
<feature type="compositionally biased region" description="Polar residues" evidence="1">
    <location>
        <begin position="73"/>
        <end position="91"/>
    </location>
</feature>
<reference evidence="3" key="2">
    <citation type="submission" date="2020-05" db="UniProtKB">
        <authorList>
            <consortium name="EnsemblMetazoa"/>
        </authorList>
    </citation>
    <scope>IDENTIFICATION</scope>
</reference>
<proteinExistence type="predicted"/>
<dbReference type="AlphaFoldDB" id="A0A084WQH6"/>
<protein>
    <submittedName>
        <fullName evidence="2 3">Uncharacterized protein</fullName>
    </submittedName>
</protein>